<evidence type="ECO:0000313" key="4">
    <source>
        <dbReference type="Proteomes" id="UP001432128"/>
    </source>
</evidence>
<feature type="transmembrane region" description="Helical" evidence="2">
    <location>
        <begin position="49"/>
        <end position="73"/>
    </location>
</feature>
<evidence type="ECO:0000256" key="1">
    <source>
        <dbReference type="SAM" id="MobiDB-lite"/>
    </source>
</evidence>
<keyword evidence="2" id="KW-1133">Transmembrane helix</keyword>
<feature type="region of interest" description="Disordered" evidence="1">
    <location>
        <begin position="1"/>
        <end position="42"/>
    </location>
</feature>
<dbReference type="RefSeq" id="WP_045821058.1">
    <property type="nucleotide sequence ID" value="NZ_CP108021.1"/>
</dbReference>
<protein>
    <submittedName>
        <fullName evidence="3">DUF6480 family protein</fullName>
    </submittedName>
</protein>
<keyword evidence="2" id="KW-0812">Transmembrane</keyword>
<sequence length="79" mass="8118">MPDAEPARFPDSDLETGGSVDPGATPPADASTSMASDARQATPRRFSPTTIVVGVITTIVIIVAIAGLIAVIVDSTQYF</sequence>
<gene>
    <name evidence="3" type="ORF">OG579_13265</name>
</gene>
<feature type="compositionally biased region" description="Basic and acidic residues" evidence="1">
    <location>
        <begin position="1"/>
        <end position="11"/>
    </location>
</feature>
<accession>A0AAU4JY74</accession>
<evidence type="ECO:0000313" key="3">
    <source>
        <dbReference type="EMBL" id="WUM18705.1"/>
    </source>
</evidence>
<dbReference type="Proteomes" id="UP001432128">
    <property type="component" value="Chromosome"/>
</dbReference>
<keyword evidence="2" id="KW-0472">Membrane</keyword>
<reference evidence="3 4" key="1">
    <citation type="submission" date="2022-10" db="EMBL/GenBank/DDBJ databases">
        <title>The complete genomes of actinobacterial strains from the NBC collection.</title>
        <authorList>
            <person name="Joergensen T.S."/>
            <person name="Alvarez Arevalo M."/>
            <person name="Sterndorff E.B."/>
            <person name="Faurdal D."/>
            <person name="Vuksanovic O."/>
            <person name="Mourched A.-S."/>
            <person name="Charusanti P."/>
            <person name="Shaw S."/>
            <person name="Blin K."/>
            <person name="Weber T."/>
        </authorList>
    </citation>
    <scope>NUCLEOTIDE SEQUENCE [LARGE SCALE GENOMIC DNA]</scope>
    <source>
        <strain evidence="3 4">NBC_00319</strain>
    </source>
</reference>
<keyword evidence="4" id="KW-1185">Reference proteome</keyword>
<dbReference type="KEGG" id="whr:OG579_13265"/>
<evidence type="ECO:0000256" key="2">
    <source>
        <dbReference type="SAM" id="Phobius"/>
    </source>
</evidence>
<proteinExistence type="predicted"/>
<dbReference type="AlphaFoldDB" id="A0AAU4JY74"/>
<name>A0AAU4JY74_9NOCA</name>
<dbReference type="Pfam" id="PF20088">
    <property type="entry name" value="DUF6480"/>
    <property type="match status" value="1"/>
</dbReference>
<dbReference type="InterPro" id="IPR045512">
    <property type="entry name" value="DUF6480"/>
</dbReference>
<dbReference type="EMBL" id="CP108021">
    <property type="protein sequence ID" value="WUM18705.1"/>
    <property type="molecule type" value="Genomic_DNA"/>
</dbReference>
<organism evidence="3 4">
    <name type="scientific">Williamsia herbipolensis</name>
    <dbReference type="NCBI Taxonomy" id="1603258"/>
    <lineage>
        <taxon>Bacteria</taxon>
        <taxon>Bacillati</taxon>
        <taxon>Actinomycetota</taxon>
        <taxon>Actinomycetes</taxon>
        <taxon>Mycobacteriales</taxon>
        <taxon>Nocardiaceae</taxon>
        <taxon>Williamsia</taxon>
    </lineage>
</organism>